<dbReference type="EMBL" id="LR798243">
    <property type="protein sequence ID" value="CAB5214908.1"/>
    <property type="molecule type" value="Genomic_DNA"/>
</dbReference>
<dbReference type="InterPro" id="IPR006685">
    <property type="entry name" value="MscS_channel_2nd"/>
</dbReference>
<dbReference type="Pfam" id="PF00924">
    <property type="entry name" value="MS_channel_2nd"/>
    <property type="match status" value="1"/>
</dbReference>
<protein>
    <recommendedName>
        <fullName evidence="1">Mechanosensitive ion channel MscS domain-containing protein</fullName>
    </recommendedName>
</protein>
<organism evidence="2">
    <name type="scientific">uncultured Caudovirales phage</name>
    <dbReference type="NCBI Taxonomy" id="2100421"/>
    <lineage>
        <taxon>Viruses</taxon>
        <taxon>Duplodnaviria</taxon>
        <taxon>Heunggongvirae</taxon>
        <taxon>Uroviricota</taxon>
        <taxon>Caudoviricetes</taxon>
        <taxon>Peduoviridae</taxon>
        <taxon>Maltschvirus</taxon>
        <taxon>Maltschvirus maltsch</taxon>
    </lineage>
</organism>
<sequence length="91" mass="10228">MLNLTDIRSTIISGHLSNEELDTLQTAITFARNQIAKRNTRSFIKGDTVKFTSNRNGVEHRGTVEKVGIKNIVVRTHVGLYRVPANMIEGY</sequence>
<dbReference type="GO" id="GO:0016020">
    <property type="term" value="C:membrane"/>
    <property type="evidence" value="ECO:0007669"/>
    <property type="project" value="InterPro"/>
</dbReference>
<feature type="domain" description="Mechanosensitive ion channel MscS" evidence="1">
    <location>
        <begin position="40"/>
        <end position="88"/>
    </location>
</feature>
<proteinExistence type="predicted"/>
<evidence type="ECO:0000313" key="2">
    <source>
        <dbReference type="EMBL" id="CAB5214908.1"/>
    </source>
</evidence>
<name>A0A6J7WKY4_9CAUD</name>
<evidence type="ECO:0000259" key="1">
    <source>
        <dbReference type="Pfam" id="PF00924"/>
    </source>
</evidence>
<accession>A0A6J7WKY4</accession>
<gene>
    <name evidence="2" type="ORF">UFOVP190_315</name>
</gene>
<dbReference type="GO" id="GO:0055085">
    <property type="term" value="P:transmembrane transport"/>
    <property type="evidence" value="ECO:0007669"/>
    <property type="project" value="InterPro"/>
</dbReference>
<reference evidence="2" key="1">
    <citation type="submission" date="2020-05" db="EMBL/GenBank/DDBJ databases">
        <authorList>
            <person name="Chiriac C."/>
            <person name="Salcher M."/>
            <person name="Ghai R."/>
            <person name="Kavagutti S V."/>
        </authorList>
    </citation>
    <scope>NUCLEOTIDE SEQUENCE</scope>
</reference>